<dbReference type="EMBL" id="CM026429">
    <property type="protein sequence ID" value="KAG0564479.1"/>
    <property type="molecule type" value="Genomic_DNA"/>
</dbReference>
<dbReference type="Proteomes" id="UP000822688">
    <property type="component" value="Chromosome 8"/>
</dbReference>
<dbReference type="AlphaFoldDB" id="A0A8T0H285"/>
<gene>
    <name evidence="1" type="ORF">KC19_8G113600</name>
</gene>
<evidence type="ECO:0000313" key="1">
    <source>
        <dbReference type="EMBL" id="KAG0564479.1"/>
    </source>
</evidence>
<keyword evidence="2" id="KW-1185">Reference proteome</keyword>
<reference evidence="1" key="1">
    <citation type="submission" date="2020-06" db="EMBL/GenBank/DDBJ databases">
        <title>WGS assembly of Ceratodon purpureus strain R40.</title>
        <authorList>
            <person name="Carey S.B."/>
            <person name="Jenkins J."/>
            <person name="Shu S."/>
            <person name="Lovell J.T."/>
            <person name="Sreedasyam A."/>
            <person name="Maumus F."/>
            <person name="Tiley G.P."/>
            <person name="Fernandez-Pozo N."/>
            <person name="Barry K."/>
            <person name="Chen C."/>
            <person name="Wang M."/>
            <person name="Lipzen A."/>
            <person name="Daum C."/>
            <person name="Saski C.A."/>
            <person name="Payton A.C."/>
            <person name="Mcbreen J.C."/>
            <person name="Conrad R.E."/>
            <person name="Kollar L.M."/>
            <person name="Olsson S."/>
            <person name="Huttunen S."/>
            <person name="Landis J.B."/>
            <person name="Wickett N.J."/>
            <person name="Johnson M.G."/>
            <person name="Rensing S.A."/>
            <person name="Grimwood J."/>
            <person name="Schmutz J."/>
            <person name="Mcdaniel S.F."/>
        </authorList>
    </citation>
    <scope>NUCLEOTIDE SEQUENCE</scope>
    <source>
        <strain evidence="1">R40</strain>
    </source>
</reference>
<protein>
    <submittedName>
        <fullName evidence="1">Uncharacterized protein</fullName>
    </submittedName>
</protein>
<proteinExistence type="predicted"/>
<organism evidence="1 2">
    <name type="scientific">Ceratodon purpureus</name>
    <name type="common">Fire moss</name>
    <name type="synonym">Dicranum purpureum</name>
    <dbReference type="NCBI Taxonomy" id="3225"/>
    <lineage>
        <taxon>Eukaryota</taxon>
        <taxon>Viridiplantae</taxon>
        <taxon>Streptophyta</taxon>
        <taxon>Embryophyta</taxon>
        <taxon>Bryophyta</taxon>
        <taxon>Bryophytina</taxon>
        <taxon>Bryopsida</taxon>
        <taxon>Dicranidae</taxon>
        <taxon>Pseudoditrichales</taxon>
        <taxon>Ditrichaceae</taxon>
        <taxon>Ceratodon</taxon>
    </lineage>
</organism>
<sequence>MVAAAMRNSMLEKCCRQPHIMPGRLQSKGRKSLIPVRGCYLLLPRISYVSLSNPDVTCEAEVKTKVFTVQGLSCCSSCPETAVSFTAAKDE</sequence>
<name>A0A8T0H285_CERPU</name>
<comment type="caution">
    <text evidence="1">The sequence shown here is derived from an EMBL/GenBank/DDBJ whole genome shotgun (WGS) entry which is preliminary data.</text>
</comment>
<accession>A0A8T0H285</accession>
<evidence type="ECO:0000313" key="2">
    <source>
        <dbReference type="Proteomes" id="UP000822688"/>
    </source>
</evidence>